<accession>A0AAP8TRE9</accession>
<proteinExistence type="predicted"/>
<protein>
    <submittedName>
        <fullName evidence="1">Uncharacterized protein</fullName>
    </submittedName>
</protein>
<gene>
    <name evidence="1" type="ORF">MC70_015305</name>
</gene>
<evidence type="ECO:0000313" key="2">
    <source>
        <dbReference type="Proteomes" id="UP000030378"/>
    </source>
</evidence>
<sequence length="65" mass="7411">MREVKKNRIEAALKGQITTAKQRTRLLRVMQKSLGKEVKKMGLKGVPMEEIKQVIDAFICLGEIK</sequence>
<dbReference type="RefSeq" id="WP_060387500.1">
    <property type="nucleotide sequence ID" value="NZ_CP193986.1"/>
</dbReference>
<dbReference type="AlphaFoldDB" id="A0AAP8TRE9"/>
<organism evidence="1 2">
    <name type="scientific">Serratia marcescens</name>
    <dbReference type="NCBI Taxonomy" id="615"/>
    <lineage>
        <taxon>Bacteria</taxon>
        <taxon>Pseudomonadati</taxon>
        <taxon>Pseudomonadota</taxon>
        <taxon>Gammaproteobacteria</taxon>
        <taxon>Enterobacterales</taxon>
        <taxon>Yersiniaceae</taxon>
        <taxon>Serratia</taxon>
    </lineage>
</organism>
<reference evidence="2" key="1">
    <citation type="submission" date="2017-12" db="EMBL/GenBank/DDBJ databases">
        <title>FDA dAtabase for Regulatory Grade micrObial Sequences (FDA-ARGOS): Supporting development and validation of Infectious Disease Dx tests.</title>
        <authorList>
            <person name="Campos J."/>
            <person name="Goldberg B."/>
            <person name="Tallon L."/>
            <person name="Sadzewicz L."/>
            <person name="Sengamalay N."/>
            <person name="Ott S."/>
            <person name="Godinez A."/>
            <person name="Nagaraj S."/>
            <person name="Vavikolanu K."/>
            <person name="Vyas G."/>
            <person name="Nadendla S."/>
            <person name="Aluvathingal J."/>
            <person name="Geyer C."/>
            <person name="Nandy P."/>
            <person name="Hobson J."/>
            <person name="Sichtig H."/>
        </authorList>
    </citation>
    <scope>NUCLEOTIDE SEQUENCE [LARGE SCALE GENOMIC DNA]</scope>
    <source>
        <strain evidence="2">FDAARGOS_79</strain>
    </source>
</reference>
<dbReference type="EMBL" id="JTBC02000002">
    <property type="protein sequence ID" value="PNO71284.1"/>
    <property type="molecule type" value="Genomic_DNA"/>
</dbReference>
<dbReference type="Proteomes" id="UP000030378">
    <property type="component" value="Unassembled WGS sequence"/>
</dbReference>
<name>A0AAP8TRE9_SERMA</name>
<comment type="caution">
    <text evidence="1">The sequence shown here is derived from an EMBL/GenBank/DDBJ whole genome shotgun (WGS) entry which is preliminary data.</text>
</comment>
<evidence type="ECO:0000313" key="1">
    <source>
        <dbReference type="EMBL" id="PNO71284.1"/>
    </source>
</evidence>